<dbReference type="PANTHER" id="PTHR48100:SF1">
    <property type="entry name" value="HISTIDINE PHOSPHATASE FAMILY PROTEIN-RELATED"/>
    <property type="match status" value="1"/>
</dbReference>
<evidence type="ECO:0000313" key="2">
    <source>
        <dbReference type="EMBL" id="NER19017.1"/>
    </source>
</evidence>
<dbReference type="InterPro" id="IPR013078">
    <property type="entry name" value="His_Pase_superF_clade-1"/>
</dbReference>
<feature type="chain" id="PRO_5026738049" evidence="1">
    <location>
        <begin position="20"/>
        <end position="176"/>
    </location>
</feature>
<feature type="signal peptide" evidence="1">
    <location>
        <begin position="1"/>
        <end position="19"/>
    </location>
</feature>
<dbReference type="PANTHER" id="PTHR48100">
    <property type="entry name" value="BROAD-SPECIFICITY PHOSPHATASE YOR283W-RELATED"/>
    <property type="match status" value="1"/>
</dbReference>
<proteinExistence type="predicted"/>
<accession>A0A6M0CU37</accession>
<organism evidence="2 3">
    <name type="scientific">Spongiivirga citrea</name>
    <dbReference type="NCBI Taxonomy" id="1481457"/>
    <lineage>
        <taxon>Bacteria</taxon>
        <taxon>Pseudomonadati</taxon>
        <taxon>Bacteroidota</taxon>
        <taxon>Flavobacteriia</taxon>
        <taxon>Flavobacteriales</taxon>
        <taxon>Flavobacteriaceae</taxon>
        <taxon>Spongiivirga</taxon>
    </lineage>
</organism>
<dbReference type="Gene3D" id="3.40.50.1240">
    <property type="entry name" value="Phosphoglycerate mutase-like"/>
    <property type="match status" value="1"/>
</dbReference>
<name>A0A6M0CU37_9FLAO</name>
<dbReference type="CDD" id="cd07040">
    <property type="entry name" value="HP"/>
    <property type="match status" value="1"/>
</dbReference>
<dbReference type="GO" id="GO:0016791">
    <property type="term" value="F:phosphatase activity"/>
    <property type="evidence" value="ECO:0007669"/>
    <property type="project" value="TreeGrafter"/>
</dbReference>
<dbReference type="Proteomes" id="UP000474296">
    <property type="component" value="Unassembled WGS sequence"/>
</dbReference>
<keyword evidence="3" id="KW-1185">Reference proteome</keyword>
<dbReference type="InterPro" id="IPR029033">
    <property type="entry name" value="His_PPase_superfam"/>
</dbReference>
<dbReference type="SUPFAM" id="SSF53254">
    <property type="entry name" value="Phosphoglycerate mutase-like"/>
    <property type="match status" value="1"/>
</dbReference>
<dbReference type="RefSeq" id="WP_164033698.1">
    <property type="nucleotide sequence ID" value="NZ_JAABOQ010000008.1"/>
</dbReference>
<gene>
    <name evidence="2" type="ORF">GWK10_17515</name>
</gene>
<dbReference type="AlphaFoldDB" id="A0A6M0CU37"/>
<dbReference type="InterPro" id="IPR050275">
    <property type="entry name" value="PGM_Phosphatase"/>
</dbReference>
<comment type="caution">
    <text evidence="2">The sequence shown here is derived from an EMBL/GenBank/DDBJ whole genome shotgun (WGS) entry which is preliminary data.</text>
</comment>
<evidence type="ECO:0000256" key="1">
    <source>
        <dbReference type="SAM" id="SignalP"/>
    </source>
</evidence>
<dbReference type="Pfam" id="PF00300">
    <property type="entry name" value="His_Phos_1"/>
    <property type="match status" value="1"/>
</dbReference>
<reference evidence="2 3" key="1">
    <citation type="submission" date="2020-01" db="EMBL/GenBank/DDBJ databases">
        <title>Spongiivirga citrea KCTC 32990T.</title>
        <authorList>
            <person name="Wang G."/>
        </authorList>
    </citation>
    <scope>NUCLEOTIDE SEQUENCE [LARGE SCALE GENOMIC DNA]</scope>
    <source>
        <strain evidence="2 3">KCTC 32990</strain>
    </source>
</reference>
<dbReference type="GO" id="GO:0005737">
    <property type="term" value="C:cytoplasm"/>
    <property type="evidence" value="ECO:0007669"/>
    <property type="project" value="TreeGrafter"/>
</dbReference>
<sequence>MKKVIIFILLFTASFYLQAQEDVATTYYFVRHAEKQVDGTRNPHLTEEGKARANKLGTMFKNEKIDVIYTTDYYRTKETASGIAVAMKMPEKLEPGSIFNITVKAYDPRDINLPQFLKETKGKRVVVVGHSNTTPNFVNSILGKKKYEQIDESVYGNVYIVTVIGDKAEATLFNID</sequence>
<evidence type="ECO:0000313" key="3">
    <source>
        <dbReference type="Proteomes" id="UP000474296"/>
    </source>
</evidence>
<dbReference type="EMBL" id="JAABOQ010000008">
    <property type="protein sequence ID" value="NER19017.1"/>
    <property type="molecule type" value="Genomic_DNA"/>
</dbReference>
<keyword evidence="1" id="KW-0732">Signal</keyword>
<protein>
    <submittedName>
        <fullName evidence="2">Phosphoglycerate mutase</fullName>
    </submittedName>
</protein>